<keyword evidence="11 13" id="KW-0472">Membrane</keyword>
<name>A0A2P1CLT8_9HEMI</name>
<evidence type="ECO:0000256" key="1">
    <source>
        <dbReference type="ARBA" id="ARBA00004304"/>
    </source>
</evidence>
<evidence type="ECO:0000256" key="13">
    <source>
        <dbReference type="SAM" id="Phobius"/>
    </source>
</evidence>
<dbReference type="Pfam" id="PF00895">
    <property type="entry name" value="ATP-synt_8"/>
    <property type="match status" value="1"/>
</dbReference>
<keyword evidence="4 12" id="KW-0813">Transport</keyword>
<evidence type="ECO:0000256" key="5">
    <source>
        <dbReference type="ARBA" id="ARBA00022547"/>
    </source>
</evidence>
<organism evidence="14">
    <name type="scientific">Orsilochides guttata</name>
    <dbReference type="NCBI Taxonomy" id="2080398"/>
    <lineage>
        <taxon>Eukaryota</taxon>
        <taxon>Metazoa</taxon>
        <taxon>Ecdysozoa</taxon>
        <taxon>Arthropoda</taxon>
        <taxon>Hexapoda</taxon>
        <taxon>Insecta</taxon>
        <taxon>Pterygota</taxon>
        <taxon>Neoptera</taxon>
        <taxon>Paraneoptera</taxon>
        <taxon>Hemiptera</taxon>
        <taxon>Heteroptera</taxon>
        <taxon>Panheteroptera</taxon>
        <taxon>Pentatomomorpha</taxon>
        <taxon>Pentatomoidea</taxon>
        <taxon>Scutelleridae</taxon>
        <taxon>Pachycorinae</taxon>
        <taxon>Orsilochides</taxon>
    </lineage>
</organism>
<reference evidence="14" key="1">
    <citation type="journal article" date="2018" name="Cladistics">
        <title>Phylogeny and the colourful history of jewel bugs (Insecta: Hemiptera: Scutelleridae).</title>
        <authorList>
            <person name="Wu Y."/>
            <person name="Redei D."/>
            <person name="Eger J."/>
            <person name="Wang Y."/>
            <person name="Wu H."/>
            <person name="Carapezza A."/>
            <person name="Kment P."/>
            <person name="Cai B."/>
            <person name="Sun X."/>
            <person name="Guo P."/>
            <person name="Luo J."/>
            <person name="Xie Q."/>
        </authorList>
    </citation>
    <scope>NUCLEOTIDE SEQUENCE</scope>
</reference>
<dbReference type="GO" id="GO:0045259">
    <property type="term" value="C:proton-transporting ATP synthase complex"/>
    <property type="evidence" value="ECO:0007669"/>
    <property type="project" value="UniProtKB-KW"/>
</dbReference>
<evidence type="ECO:0000256" key="3">
    <source>
        <dbReference type="ARBA" id="ARBA00011291"/>
    </source>
</evidence>
<dbReference type="GO" id="GO:0015986">
    <property type="term" value="P:proton motive force-driven ATP synthesis"/>
    <property type="evidence" value="ECO:0007669"/>
    <property type="project" value="InterPro"/>
</dbReference>
<comment type="subcellular location">
    <subcellularLocation>
        <location evidence="1 12">Mitochondrion membrane</location>
        <topology evidence="1 12">Single-pass membrane protein</topology>
    </subcellularLocation>
</comment>
<proteinExistence type="inferred from homology"/>
<evidence type="ECO:0000256" key="7">
    <source>
        <dbReference type="ARBA" id="ARBA00022781"/>
    </source>
</evidence>
<dbReference type="GO" id="GO:0031966">
    <property type="term" value="C:mitochondrial membrane"/>
    <property type="evidence" value="ECO:0007669"/>
    <property type="project" value="UniProtKB-SubCell"/>
</dbReference>
<keyword evidence="7 12" id="KW-0375">Hydrogen ion transport</keyword>
<evidence type="ECO:0000256" key="9">
    <source>
        <dbReference type="ARBA" id="ARBA00023065"/>
    </source>
</evidence>
<sequence length="52" mass="6289">MPQMAPLYWETLFIMFILSLILMSIIIYHMTSSKMISTTSQKMMTKQINWKW</sequence>
<accession>A0A2P1CLT8</accession>
<evidence type="ECO:0000256" key="4">
    <source>
        <dbReference type="ARBA" id="ARBA00022448"/>
    </source>
</evidence>
<keyword evidence="8 13" id="KW-1133">Transmembrane helix</keyword>
<evidence type="ECO:0000256" key="11">
    <source>
        <dbReference type="ARBA" id="ARBA00023136"/>
    </source>
</evidence>
<gene>
    <name evidence="14" type="primary">ATP8</name>
</gene>
<keyword evidence="6 12" id="KW-0812">Transmembrane</keyword>
<comment type="subunit">
    <text evidence="3">F-type ATPases have 2 components, CF(1) - the catalytic core - and CF(0) - the membrane proton channel.</text>
</comment>
<evidence type="ECO:0000256" key="8">
    <source>
        <dbReference type="ARBA" id="ARBA00022989"/>
    </source>
</evidence>
<comment type="similarity">
    <text evidence="2 12">Belongs to the ATPase protein 8 family.</text>
</comment>
<keyword evidence="5 12" id="KW-0138">CF(0)</keyword>
<dbReference type="EMBL" id="MF173645">
    <property type="protein sequence ID" value="AVJ52289.1"/>
    <property type="molecule type" value="Genomic_DNA"/>
</dbReference>
<evidence type="ECO:0000313" key="14">
    <source>
        <dbReference type="EMBL" id="AVJ52289.1"/>
    </source>
</evidence>
<keyword evidence="9 12" id="KW-0406">Ion transport</keyword>
<dbReference type="GO" id="GO:0015078">
    <property type="term" value="F:proton transmembrane transporter activity"/>
    <property type="evidence" value="ECO:0007669"/>
    <property type="project" value="InterPro"/>
</dbReference>
<protein>
    <recommendedName>
        <fullName evidence="12">ATP synthase complex subunit 8</fullName>
    </recommendedName>
</protein>
<geneLocation type="mitochondrion" evidence="14"/>
<keyword evidence="10 12" id="KW-0496">Mitochondrion</keyword>
<evidence type="ECO:0000256" key="12">
    <source>
        <dbReference type="RuleBase" id="RU003661"/>
    </source>
</evidence>
<dbReference type="AlphaFoldDB" id="A0A2P1CLT8"/>
<evidence type="ECO:0000256" key="2">
    <source>
        <dbReference type="ARBA" id="ARBA00008892"/>
    </source>
</evidence>
<evidence type="ECO:0000256" key="10">
    <source>
        <dbReference type="ARBA" id="ARBA00023128"/>
    </source>
</evidence>
<feature type="transmembrane region" description="Helical" evidence="13">
    <location>
        <begin position="12"/>
        <end position="31"/>
    </location>
</feature>
<dbReference type="InterPro" id="IPR001421">
    <property type="entry name" value="ATP8_metazoa"/>
</dbReference>
<evidence type="ECO:0000256" key="6">
    <source>
        <dbReference type="ARBA" id="ARBA00022692"/>
    </source>
</evidence>